<dbReference type="SUPFAM" id="SSF53448">
    <property type="entry name" value="Nucleotide-diphospho-sugar transferases"/>
    <property type="match status" value="1"/>
</dbReference>
<dbReference type="PANTHER" id="PTHR43398:SF1">
    <property type="entry name" value="DOLICHOL-PHOSPHATE MANNOSYLTRANSFERASE SUBUNIT 1"/>
    <property type="match status" value="1"/>
</dbReference>
<dbReference type="InterPro" id="IPR001173">
    <property type="entry name" value="Glyco_trans_2-like"/>
</dbReference>
<evidence type="ECO:0000313" key="5">
    <source>
        <dbReference type="EMBL" id="RZS58914.1"/>
    </source>
</evidence>
<dbReference type="AlphaFoldDB" id="A0A4Q7LVJ6"/>
<organism evidence="5 6">
    <name type="scientific">Microcella putealis</name>
    <dbReference type="NCBI Taxonomy" id="337005"/>
    <lineage>
        <taxon>Bacteria</taxon>
        <taxon>Bacillati</taxon>
        <taxon>Actinomycetota</taxon>
        <taxon>Actinomycetes</taxon>
        <taxon>Micrococcales</taxon>
        <taxon>Microbacteriaceae</taxon>
        <taxon>Microcella</taxon>
    </lineage>
</organism>
<dbReference type="Pfam" id="PF00535">
    <property type="entry name" value="Glycos_transf_2"/>
    <property type="match status" value="1"/>
</dbReference>
<dbReference type="GO" id="GO:0016020">
    <property type="term" value="C:membrane"/>
    <property type="evidence" value="ECO:0007669"/>
    <property type="project" value="GOC"/>
</dbReference>
<gene>
    <name evidence="5" type="ORF">EV141_0125</name>
</gene>
<dbReference type="FunFam" id="3.90.550.10:FF:000122">
    <property type="entry name" value="Dolichol-phosphate mannosyltransferase subunit 1"/>
    <property type="match status" value="1"/>
</dbReference>
<evidence type="ECO:0000313" key="6">
    <source>
        <dbReference type="Proteomes" id="UP000293519"/>
    </source>
</evidence>
<keyword evidence="2 5" id="KW-0328">Glycosyltransferase</keyword>
<keyword evidence="3 5" id="KW-0808">Transferase</keyword>
<keyword evidence="6" id="KW-1185">Reference proteome</keyword>
<comment type="similarity">
    <text evidence="1">Belongs to the glycosyltransferase 2 family.</text>
</comment>
<dbReference type="CDD" id="cd06442">
    <property type="entry name" value="DPM1_like"/>
    <property type="match status" value="1"/>
</dbReference>
<accession>A0A4Q7LVJ6</accession>
<dbReference type="GO" id="GO:0004582">
    <property type="term" value="F:dolichyl-phosphate beta-D-mannosyltransferase activity"/>
    <property type="evidence" value="ECO:0007669"/>
    <property type="project" value="InterPro"/>
</dbReference>
<evidence type="ECO:0000256" key="2">
    <source>
        <dbReference type="ARBA" id="ARBA00022676"/>
    </source>
</evidence>
<comment type="caution">
    <text evidence="5">The sequence shown here is derived from an EMBL/GenBank/DDBJ whole genome shotgun (WGS) entry which is preliminary data.</text>
</comment>
<sequence>MTPAPRTGSDSLVIVPTYNEADSIRSIVSRIRIAVPDADVLIVDDASPDGTGAIADELAAGDASIRVLHRAGKSGLGSAYLAGFARATSEQYTWVIEIDADGSHDPAELPAMLTLAHDVGAALVIGSRWIPGGSVVNWPWIRRAISRSGNAYARWMLGSRIQDITAGFRVFRVAALAGLDREHVASQGYCFQVELAWRVEQSGGVVREHPIAFVERASGRSKMHAGIVLEALARVTLWGISSRRGRRRVAPTR</sequence>
<dbReference type="EMBL" id="SGWW01000001">
    <property type="protein sequence ID" value="RZS58914.1"/>
    <property type="molecule type" value="Genomic_DNA"/>
</dbReference>
<proteinExistence type="inferred from homology"/>
<dbReference type="InterPro" id="IPR039528">
    <property type="entry name" value="DPM1-like"/>
</dbReference>
<dbReference type="Proteomes" id="UP000293519">
    <property type="component" value="Unassembled WGS sequence"/>
</dbReference>
<dbReference type="InterPro" id="IPR029044">
    <property type="entry name" value="Nucleotide-diphossugar_trans"/>
</dbReference>
<dbReference type="OrthoDB" id="9810303at2"/>
<evidence type="ECO:0000256" key="3">
    <source>
        <dbReference type="ARBA" id="ARBA00022679"/>
    </source>
</evidence>
<protein>
    <submittedName>
        <fullName evidence="5">Dolichol-phosphate mannosyltransferase</fullName>
    </submittedName>
</protein>
<reference evidence="5 6" key="1">
    <citation type="journal article" date="2015" name="Stand. Genomic Sci.">
        <title>Genomic Encyclopedia of Bacterial and Archaeal Type Strains, Phase III: the genomes of soil and plant-associated and newly described type strains.</title>
        <authorList>
            <person name="Whitman W.B."/>
            <person name="Woyke T."/>
            <person name="Klenk H.P."/>
            <person name="Zhou Y."/>
            <person name="Lilburn T.G."/>
            <person name="Beck B.J."/>
            <person name="De Vos P."/>
            <person name="Vandamme P."/>
            <person name="Eisen J.A."/>
            <person name="Garrity G."/>
            <person name="Hugenholtz P."/>
            <person name="Kyrpides N.C."/>
        </authorList>
    </citation>
    <scope>NUCLEOTIDE SEQUENCE [LARGE SCALE GENOMIC DNA]</scope>
    <source>
        <strain evidence="5 6">CV2</strain>
    </source>
</reference>
<evidence type="ECO:0000259" key="4">
    <source>
        <dbReference type="Pfam" id="PF00535"/>
    </source>
</evidence>
<dbReference type="Gene3D" id="3.90.550.10">
    <property type="entry name" value="Spore Coat Polysaccharide Biosynthesis Protein SpsA, Chain A"/>
    <property type="match status" value="1"/>
</dbReference>
<dbReference type="RefSeq" id="WP_130484053.1">
    <property type="nucleotide sequence ID" value="NZ_SGWW01000001.1"/>
</dbReference>
<evidence type="ECO:0000256" key="1">
    <source>
        <dbReference type="ARBA" id="ARBA00006739"/>
    </source>
</evidence>
<name>A0A4Q7LVJ6_9MICO</name>
<dbReference type="PANTHER" id="PTHR43398">
    <property type="entry name" value="DOLICHOL-PHOSPHATE MANNOSYLTRANSFERASE SUBUNIT 1"/>
    <property type="match status" value="1"/>
</dbReference>
<feature type="domain" description="Glycosyltransferase 2-like" evidence="4">
    <location>
        <begin position="13"/>
        <end position="176"/>
    </location>
</feature>
<dbReference type="GO" id="GO:0009247">
    <property type="term" value="P:glycolipid biosynthetic process"/>
    <property type="evidence" value="ECO:0007669"/>
    <property type="project" value="TreeGrafter"/>
</dbReference>